<feature type="non-terminal residue" evidence="1">
    <location>
        <position position="198"/>
    </location>
</feature>
<organism evidence="1">
    <name type="scientific">Spongospora subterranea</name>
    <dbReference type="NCBI Taxonomy" id="70186"/>
    <lineage>
        <taxon>Eukaryota</taxon>
        <taxon>Sar</taxon>
        <taxon>Rhizaria</taxon>
        <taxon>Endomyxa</taxon>
        <taxon>Phytomyxea</taxon>
        <taxon>Plasmodiophorida</taxon>
        <taxon>Plasmodiophoridae</taxon>
        <taxon>Spongospora</taxon>
    </lineage>
</organism>
<sequence length="198" mass="21776">RLKLLSQFNGCLISSQFFSPDQADIIRSLPSDMLIFSPRGHRASRPMPVIPNACSVGSRRDGSPCPAVESEQQIVTNSESSHNLFGLVQAKPSHMVSQFMREFDKARSNLRTMPLRTAVNMRERLSLSPNISAPFPTRKFERSSSQTSLHLPTINNIGEAPEKMVLYFASVAEPIDAILKVTGVAVAKISNLSAVVRP</sequence>
<reference evidence="1" key="1">
    <citation type="submission" date="2015-04" db="EMBL/GenBank/DDBJ databases">
        <title>The genome sequence of the plant pathogenic Rhizarian Plasmodiophora brassicae reveals insights in its biotrophic life cycle and the origin of chitin synthesis.</title>
        <authorList>
            <person name="Schwelm A."/>
            <person name="Fogelqvist J."/>
            <person name="Knaust A."/>
            <person name="Julke S."/>
            <person name="Lilja T."/>
            <person name="Dhandapani V."/>
            <person name="Bonilla-Rosso G."/>
            <person name="Karlsson M."/>
            <person name="Shevchenko A."/>
            <person name="Choi S.R."/>
            <person name="Kim H.G."/>
            <person name="Park J.Y."/>
            <person name="Lim Y.P."/>
            <person name="Ludwig-Muller J."/>
            <person name="Dixelius C."/>
        </authorList>
    </citation>
    <scope>NUCLEOTIDE SEQUENCE</scope>
    <source>
        <tissue evidence="1">Potato root galls</tissue>
    </source>
</reference>
<accession>A0A0H5RDP4</accession>
<protein>
    <submittedName>
        <fullName evidence="1">Uncharacterized protein</fullName>
    </submittedName>
</protein>
<proteinExistence type="predicted"/>
<dbReference type="EMBL" id="HACM01011918">
    <property type="protein sequence ID" value="CRZ12360.1"/>
    <property type="molecule type" value="Transcribed_RNA"/>
</dbReference>
<dbReference type="AlphaFoldDB" id="A0A0H5RDP4"/>
<evidence type="ECO:0000313" key="1">
    <source>
        <dbReference type="EMBL" id="CRZ12360.1"/>
    </source>
</evidence>
<name>A0A0H5RDP4_9EUKA</name>
<feature type="non-terminal residue" evidence="1">
    <location>
        <position position="1"/>
    </location>
</feature>